<dbReference type="AlphaFoldDB" id="A0A329R012"/>
<organism evidence="1 2">
    <name type="scientific">Phytoactinopolyspora halophila</name>
    <dbReference type="NCBI Taxonomy" id="1981511"/>
    <lineage>
        <taxon>Bacteria</taxon>
        <taxon>Bacillati</taxon>
        <taxon>Actinomycetota</taxon>
        <taxon>Actinomycetes</taxon>
        <taxon>Jiangellales</taxon>
        <taxon>Jiangellaceae</taxon>
        <taxon>Phytoactinopolyspora</taxon>
    </lineage>
</organism>
<accession>A0A329R012</accession>
<reference evidence="1 2" key="1">
    <citation type="submission" date="2018-06" db="EMBL/GenBank/DDBJ databases">
        <title>Phytoactinopolyspora halophila sp. nov., a novel halophilic actinomycete isolated from a saline soil in China.</title>
        <authorList>
            <person name="Tang S.-K."/>
        </authorList>
    </citation>
    <scope>NUCLEOTIDE SEQUENCE [LARGE SCALE GENOMIC DNA]</scope>
    <source>
        <strain evidence="1 2">YIM 96934</strain>
    </source>
</reference>
<dbReference type="SUPFAM" id="SSF53850">
    <property type="entry name" value="Periplasmic binding protein-like II"/>
    <property type="match status" value="1"/>
</dbReference>
<dbReference type="OrthoDB" id="2510110at2"/>
<name>A0A329R012_9ACTN</name>
<evidence type="ECO:0000313" key="2">
    <source>
        <dbReference type="Proteomes" id="UP000250462"/>
    </source>
</evidence>
<dbReference type="PROSITE" id="PS51257">
    <property type="entry name" value="PROKAR_LIPOPROTEIN"/>
    <property type="match status" value="1"/>
</dbReference>
<dbReference type="EMBL" id="QMIG01000002">
    <property type="protein sequence ID" value="RAW17931.1"/>
    <property type="molecule type" value="Genomic_DNA"/>
</dbReference>
<dbReference type="Pfam" id="PF01547">
    <property type="entry name" value="SBP_bac_1"/>
    <property type="match status" value="1"/>
</dbReference>
<dbReference type="PANTHER" id="PTHR43649:SF12">
    <property type="entry name" value="DIACETYLCHITOBIOSE BINDING PROTEIN DASA"/>
    <property type="match status" value="1"/>
</dbReference>
<dbReference type="Gene3D" id="3.40.190.10">
    <property type="entry name" value="Periplasmic binding protein-like II"/>
    <property type="match status" value="1"/>
</dbReference>
<comment type="caution">
    <text evidence="1">The sequence shown here is derived from an EMBL/GenBank/DDBJ whole genome shotgun (WGS) entry which is preliminary data.</text>
</comment>
<proteinExistence type="predicted"/>
<dbReference type="InterPro" id="IPR050490">
    <property type="entry name" value="Bact_solute-bd_prot1"/>
</dbReference>
<gene>
    <name evidence="1" type="ORF">DPM12_03535</name>
</gene>
<dbReference type="PANTHER" id="PTHR43649">
    <property type="entry name" value="ARABINOSE-BINDING PROTEIN-RELATED"/>
    <property type="match status" value="1"/>
</dbReference>
<dbReference type="Proteomes" id="UP000250462">
    <property type="component" value="Unassembled WGS sequence"/>
</dbReference>
<protein>
    <submittedName>
        <fullName evidence="1">Sugar ABC transporter substrate-binding protein</fullName>
    </submittedName>
</protein>
<dbReference type="InterPro" id="IPR006059">
    <property type="entry name" value="SBP"/>
</dbReference>
<keyword evidence="2" id="KW-1185">Reference proteome</keyword>
<evidence type="ECO:0000313" key="1">
    <source>
        <dbReference type="EMBL" id="RAW17931.1"/>
    </source>
</evidence>
<sequence length="416" mass="43861">MDMRTVIATGGALALVTLAACGGSGESASGSDEVTVWMYPVIADDEASSEFWEGVEADFEAEHEDIELDIELQPWEGRQEKVTTALASGSGPDIILLIPDQLPQYVEQDALLPVDEVVNGSEVELLPDAVEAMTVDGQVYSVPIYQTVNTTSYNTAVLEEAGISEPPTTWDEMLEAAPKLADEGFATLDYAGNPEETLNLTFYPLLWQAGGSVFSEDGTEVAFDGPEGVAALQFLLDLQEAGGLASDVVTKTSTFDDRGMPTGDAAMTYHTSLQMAERLAEAIGEDDFELGQPLEGPGGQAAFGNPGGLVLAQKAEGNEGARTFLSYMLRPDVLAGLASESGYLPPSEEVELEGAGEYASVFKEALPHVNSGEVHPDARQVMSILAAQIQEALGGDATAEEALEAAADEANALLDE</sequence>